<protein>
    <submittedName>
        <fullName evidence="1">Uncharacterized protein</fullName>
    </submittedName>
</protein>
<accession>A0A9P8TL19</accession>
<keyword evidence="2" id="KW-1185">Reference proteome</keyword>
<proteinExistence type="predicted"/>
<dbReference type="AlphaFoldDB" id="A0A9P8TL19"/>
<evidence type="ECO:0000313" key="1">
    <source>
        <dbReference type="EMBL" id="KAH3682786.1"/>
    </source>
</evidence>
<name>A0A9P8TL19_WICPI</name>
<reference evidence="1" key="2">
    <citation type="submission" date="2021-01" db="EMBL/GenBank/DDBJ databases">
        <authorList>
            <person name="Schikora-Tamarit M.A."/>
        </authorList>
    </citation>
    <scope>NUCLEOTIDE SEQUENCE</scope>
    <source>
        <strain evidence="1">CBS2887</strain>
    </source>
</reference>
<organism evidence="1 2">
    <name type="scientific">Wickerhamomyces pijperi</name>
    <name type="common">Yeast</name>
    <name type="synonym">Pichia pijperi</name>
    <dbReference type="NCBI Taxonomy" id="599730"/>
    <lineage>
        <taxon>Eukaryota</taxon>
        <taxon>Fungi</taxon>
        <taxon>Dikarya</taxon>
        <taxon>Ascomycota</taxon>
        <taxon>Saccharomycotina</taxon>
        <taxon>Saccharomycetes</taxon>
        <taxon>Phaffomycetales</taxon>
        <taxon>Wickerhamomycetaceae</taxon>
        <taxon>Wickerhamomyces</taxon>
    </lineage>
</organism>
<gene>
    <name evidence="1" type="ORF">WICPIJ_006245</name>
</gene>
<dbReference type="EMBL" id="JAEUBG010003411">
    <property type="protein sequence ID" value="KAH3682786.1"/>
    <property type="molecule type" value="Genomic_DNA"/>
</dbReference>
<reference evidence="1" key="1">
    <citation type="journal article" date="2021" name="Open Biol.">
        <title>Shared evolutionary footprints suggest mitochondrial oxidative damage underlies multiple complex I losses in fungi.</title>
        <authorList>
            <person name="Schikora-Tamarit M.A."/>
            <person name="Marcet-Houben M."/>
            <person name="Nosek J."/>
            <person name="Gabaldon T."/>
        </authorList>
    </citation>
    <scope>NUCLEOTIDE SEQUENCE</scope>
    <source>
        <strain evidence="1">CBS2887</strain>
    </source>
</reference>
<dbReference type="Proteomes" id="UP000774326">
    <property type="component" value="Unassembled WGS sequence"/>
</dbReference>
<evidence type="ECO:0000313" key="2">
    <source>
        <dbReference type="Proteomes" id="UP000774326"/>
    </source>
</evidence>
<sequence length="100" mass="10982">MVGTSHNEQVGQHTGSDGTSVLLHLGLLGVWELRNNRSDLLSGTTSTGRNHDQKFHNVIINVLGPRLDHVHVFVTNGDANLNRGLTIGELFQGTWSWLDT</sequence>
<comment type="caution">
    <text evidence="1">The sequence shown here is derived from an EMBL/GenBank/DDBJ whole genome shotgun (WGS) entry which is preliminary data.</text>
</comment>